<accession>A0AAT9HLG1</accession>
<organism evidence="2">
    <name type="scientific">Streptomyces haneummycinicus</name>
    <dbReference type="NCBI Taxonomy" id="3074435"/>
    <lineage>
        <taxon>Bacteria</taxon>
        <taxon>Bacillati</taxon>
        <taxon>Actinomycetota</taxon>
        <taxon>Actinomycetes</taxon>
        <taxon>Kitasatosporales</taxon>
        <taxon>Streptomycetaceae</taxon>
        <taxon>Streptomyces</taxon>
    </lineage>
</organism>
<sequence>MQHVDGVRPVLPFTGKGGKAGRELRSRYARLGKECGSPVVGDGVDGAPIAGAGCRVPIGTEGRGSQYDAPGRDSNT</sequence>
<name>A0AAT9HLG1_9ACTN</name>
<feature type="region of interest" description="Disordered" evidence="1">
    <location>
        <begin position="57"/>
        <end position="76"/>
    </location>
</feature>
<proteinExistence type="predicted"/>
<evidence type="ECO:0000313" key="2">
    <source>
        <dbReference type="EMBL" id="BFO18108.1"/>
    </source>
</evidence>
<dbReference type="AlphaFoldDB" id="A0AAT9HLG1"/>
<reference evidence="2" key="2">
    <citation type="submission" date="2024-07" db="EMBL/GenBank/DDBJ databases">
        <title>Streptomyces haneummycinica sp. nov., a new antibiotic-producing actinobacterium isolated from marine sediment.</title>
        <authorList>
            <person name="Uemura M."/>
            <person name="Hamada M."/>
            <person name="Hirano S."/>
            <person name="Kobayashi K."/>
            <person name="Ohshiro T."/>
            <person name="Kobayashi T."/>
            <person name="Terahara T."/>
        </authorList>
    </citation>
    <scope>NUCLEOTIDE SEQUENCE</scope>
    <source>
        <strain evidence="2">KM77-8</strain>
    </source>
</reference>
<dbReference type="EMBL" id="AP035768">
    <property type="protein sequence ID" value="BFO18108.1"/>
    <property type="molecule type" value="Genomic_DNA"/>
</dbReference>
<gene>
    <name evidence="2" type="ORF">SHKM778_44960</name>
</gene>
<evidence type="ECO:0000256" key="1">
    <source>
        <dbReference type="SAM" id="MobiDB-lite"/>
    </source>
</evidence>
<protein>
    <submittedName>
        <fullName evidence="2">Uncharacterized protein</fullName>
    </submittedName>
</protein>
<feature type="region of interest" description="Disordered" evidence="1">
    <location>
        <begin position="1"/>
        <end position="21"/>
    </location>
</feature>
<reference evidence="2" key="1">
    <citation type="submission" date="2024-06" db="EMBL/GenBank/DDBJ databases">
        <authorList>
            <consortium name="consrtm"/>
            <person name="Uemura M."/>
            <person name="Terahara T."/>
        </authorList>
    </citation>
    <scope>NUCLEOTIDE SEQUENCE</scope>
    <source>
        <strain evidence="2">KM77-8</strain>
    </source>
</reference>